<dbReference type="PROSITE" id="PS51257">
    <property type="entry name" value="PROKAR_LIPOPROTEIN"/>
    <property type="match status" value="1"/>
</dbReference>
<gene>
    <name evidence="2" type="ORF">DFP88_103529</name>
</gene>
<feature type="chain" id="PRO_5016325940" description="Transferrin-binding protein B C-lobe/N-lobe beta barrel domain-containing protein" evidence="1">
    <location>
        <begin position="22"/>
        <end position="203"/>
    </location>
</feature>
<evidence type="ECO:0000313" key="2">
    <source>
        <dbReference type="EMBL" id="PYE84162.1"/>
    </source>
</evidence>
<name>A0A318SRD5_9RHOB</name>
<feature type="signal peptide" evidence="1">
    <location>
        <begin position="1"/>
        <end position="21"/>
    </location>
</feature>
<accession>A0A318SRD5</accession>
<keyword evidence="1" id="KW-0732">Signal</keyword>
<organism evidence="2 3">
    <name type="scientific">Pseudoroseicyclus aestuarii</name>
    <dbReference type="NCBI Taxonomy" id="1795041"/>
    <lineage>
        <taxon>Bacteria</taxon>
        <taxon>Pseudomonadati</taxon>
        <taxon>Pseudomonadota</taxon>
        <taxon>Alphaproteobacteria</taxon>
        <taxon>Rhodobacterales</taxon>
        <taxon>Paracoccaceae</taxon>
        <taxon>Pseudoroseicyclus</taxon>
    </lineage>
</organism>
<dbReference type="EMBL" id="QJTE01000003">
    <property type="protein sequence ID" value="PYE84162.1"/>
    <property type="molecule type" value="Genomic_DNA"/>
</dbReference>
<dbReference type="OrthoDB" id="7877284at2"/>
<dbReference type="AlphaFoldDB" id="A0A318SRD5"/>
<sequence>MTAKYFSPIATSMLLALSACNSGGGSDTDGPLAPRVFDTRLESFLEDEALVDTAEGISGADLPVSGSARYDGSILLTQDELSPEFRPGALIGRASMTADFAASRIGGRADSFVDEADRAYDGSLTIAPTDIDRQRHPEDDFSFEGPIAGTLTHGTTRLEIEGTHRGGFATAEDGTETAISIVDGTMTSGGNTASMGGVILTKD</sequence>
<comment type="caution">
    <text evidence="2">The sequence shown here is derived from an EMBL/GenBank/DDBJ whole genome shotgun (WGS) entry which is preliminary data.</text>
</comment>
<evidence type="ECO:0008006" key="4">
    <source>
        <dbReference type="Google" id="ProtNLM"/>
    </source>
</evidence>
<evidence type="ECO:0000256" key="1">
    <source>
        <dbReference type="SAM" id="SignalP"/>
    </source>
</evidence>
<keyword evidence="3" id="KW-1185">Reference proteome</keyword>
<protein>
    <recommendedName>
        <fullName evidence="4">Transferrin-binding protein B C-lobe/N-lobe beta barrel domain-containing protein</fullName>
    </recommendedName>
</protein>
<dbReference type="Gene3D" id="2.40.160.90">
    <property type="match status" value="1"/>
</dbReference>
<reference evidence="2 3" key="1">
    <citation type="submission" date="2018-06" db="EMBL/GenBank/DDBJ databases">
        <title>Genomic Encyclopedia of Type Strains, Phase III (KMG-III): the genomes of soil and plant-associated and newly described type strains.</title>
        <authorList>
            <person name="Whitman W."/>
        </authorList>
    </citation>
    <scope>NUCLEOTIDE SEQUENCE [LARGE SCALE GENOMIC DNA]</scope>
    <source>
        <strain evidence="2 3">CECT 9025</strain>
    </source>
</reference>
<dbReference type="RefSeq" id="WP_110814756.1">
    <property type="nucleotide sequence ID" value="NZ_QJTE01000003.1"/>
</dbReference>
<proteinExistence type="predicted"/>
<dbReference type="Proteomes" id="UP000248311">
    <property type="component" value="Unassembled WGS sequence"/>
</dbReference>
<evidence type="ECO:0000313" key="3">
    <source>
        <dbReference type="Proteomes" id="UP000248311"/>
    </source>
</evidence>